<evidence type="ECO:0000256" key="2">
    <source>
        <dbReference type="ARBA" id="ARBA00005698"/>
    </source>
</evidence>
<evidence type="ECO:0000256" key="1">
    <source>
        <dbReference type="ARBA" id="ARBA00004225"/>
    </source>
</evidence>
<comment type="similarity">
    <text evidence="2">Belongs to the complex I subunit 6 family.</text>
</comment>
<keyword evidence="11" id="KW-0520">NAD</keyword>
<dbReference type="PANTHER" id="PTHR11435">
    <property type="entry name" value="NADH UBIQUINONE OXIDOREDUCTASE SUBUNIT ND6"/>
    <property type="match status" value="1"/>
</dbReference>
<dbReference type="RefSeq" id="YP_009480519.1">
    <property type="nucleotide sequence ID" value="NC_037610.1"/>
</dbReference>
<organism evidence="17">
    <name type="scientific">Cryptopygus terranovus</name>
    <dbReference type="NCBI Taxonomy" id="1906390"/>
    <lineage>
        <taxon>Eukaryota</taxon>
        <taxon>Metazoa</taxon>
        <taxon>Ecdysozoa</taxon>
        <taxon>Arthropoda</taxon>
        <taxon>Hexapoda</taxon>
        <taxon>Collembola</taxon>
        <taxon>Entomobryomorpha</taxon>
        <taxon>Isotomoidea</taxon>
        <taxon>Isotomidae</taxon>
        <taxon>Anurophorinae</taxon>
        <taxon>Cryptopygus</taxon>
    </lineage>
</organism>
<evidence type="ECO:0000256" key="9">
    <source>
        <dbReference type="ARBA" id="ARBA00022982"/>
    </source>
</evidence>
<keyword evidence="5" id="KW-0813">Transport</keyword>
<keyword evidence="6" id="KW-0679">Respiratory chain</keyword>
<sequence length="158" mass="18186">MILLLSFMISNLYLISSHPVMLMMLILIQATLICLISWLYLKFSWFAYILFLVFLGGLMVLFIYITSLASNELMKYDLSSFTMAAVILFMVSTLVFFNWNGCSLDLMMFNKSINYFSGMYSLPTFTLIGLTMIYLLFTLIVVVKVSNKFDAPIKNIFT</sequence>
<evidence type="ECO:0000256" key="15">
    <source>
        <dbReference type="ARBA" id="ARBA00049551"/>
    </source>
</evidence>
<evidence type="ECO:0000256" key="6">
    <source>
        <dbReference type="ARBA" id="ARBA00022660"/>
    </source>
</evidence>
<keyword evidence="7 16" id="KW-0812">Transmembrane</keyword>
<keyword evidence="13 16" id="KW-0472">Membrane</keyword>
<dbReference type="CTD" id="4541"/>
<reference evidence="17" key="1">
    <citation type="submission" date="2016-09" db="EMBL/GenBank/DDBJ databases">
        <title>The complete mitochondrial genome of the Antarctic sprigtail Cryptopygus terranovus.</title>
        <authorList>
            <person name="Carapelli A."/>
            <person name="Leo C."/>
            <person name="Frati F."/>
        </authorList>
    </citation>
    <scope>NUCLEOTIDE SEQUENCE</scope>
</reference>
<feature type="transmembrane region" description="Helical" evidence="16">
    <location>
        <begin position="78"/>
        <end position="99"/>
    </location>
</feature>
<feature type="transmembrane region" description="Helical" evidence="16">
    <location>
        <begin position="119"/>
        <end position="143"/>
    </location>
</feature>
<accession>A0A343AYR9</accession>
<keyword evidence="10 16" id="KW-1133">Transmembrane helix</keyword>
<evidence type="ECO:0000313" key="17">
    <source>
        <dbReference type="EMBL" id="APX54991.1"/>
    </source>
</evidence>
<evidence type="ECO:0000256" key="16">
    <source>
        <dbReference type="SAM" id="Phobius"/>
    </source>
</evidence>
<evidence type="ECO:0000256" key="11">
    <source>
        <dbReference type="ARBA" id="ARBA00023027"/>
    </source>
</evidence>
<keyword evidence="12 17" id="KW-0496">Mitochondrion</keyword>
<dbReference type="InterPro" id="IPR050269">
    <property type="entry name" value="ComplexI_Subunit6"/>
</dbReference>
<evidence type="ECO:0000256" key="13">
    <source>
        <dbReference type="ARBA" id="ARBA00023136"/>
    </source>
</evidence>
<dbReference type="EMBL" id="KX863671">
    <property type="protein sequence ID" value="APX54991.1"/>
    <property type="molecule type" value="Genomic_DNA"/>
</dbReference>
<protein>
    <recommendedName>
        <fullName evidence="4">NADH-ubiquinone oxidoreductase chain 6</fullName>
        <ecNumber evidence="3">7.1.1.2</ecNumber>
    </recommendedName>
    <alternativeName>
        <fullName evidence="14">NADH dehydrogenase subunit 6</fullName>
    </alternativeName>
</protein>
<evidence type="ECO:0000256" key="14">
    <source>
        <dbReference type="ARBA" id="ARBA00031019"/>
    </source>
</evidence>
<evidence type="ECO:0000256" key="5">
    <source>
        <dbReference type="ARBA" id="ARBA00022448"/>
    </source>
</evidence>
<feature type="transmembrane region" description="Helical" evidence="16">
    <location>
        <begin position="12"/>
        <end position="39"/>
    </location>
</feature>
<dbReference type="AlphaFoldDB" id="A0A343AYR9"/>
<dbReference type="PANTHER" id="PTHR11435:SF1">
    <property type="entry name" value="NADH-UBIQUINONE OXIDOREDUCTASE CHAIN 6"/>
    <property type="match status" value="1"/>
</dbReference>
<feature type="transmembrane region" description="Helical" evidence="16">
    <location>
        <begin position="45"/>
        <end position="66"/>
    </location>
</feature>
<evidence type="ECO:0000256" key="8">
    <source>
        <dbReference type="ARBA" id="ARBA00022967"/>
    </source>
</evidence>
<evidence type="ECO:0000256" key="10">
    <source>
        <dbReference type="ARBA" id="ARBA00022989"/>
    </source>
</evidence>
<dbReference type="GO" id="GO:0031966">
    <property type="term" value="C:mitochondrial membrane"/>
    <property type="evidence" value="ECO:0007669"/>
    <property type="project" value="UniProtKB-SubCell"/>
</dbReference>
<evidence type="ECO:0000256" key="7">
    <source>
        <dbReference type="ARBA" id="ARBA00022692"/>
    </source>
</evidence>
<geneLocation type="mitochondrion" evidence="17"/>
<evidence type="ECO:0000256" key="12">
    <source>
        <dbReference type="ARBA" id="ARBA00023128"/>
    </source>
</evidence>
<gene>
    <name evidence="17" type="primary">ND6</name>
</gene>
<comment type="catalytic activity">
    <reaction evidence="15">
        <text>a ubiquinone + NADH + 5 H(+)(in) = a ubiquinol + NAD(+) + 4 H(+)(out)</text>
        <dbReference type="Rhea" id="RHEA:29091"/>
        <dbReference type="Rhea" id="RHEA-COMP:9565"/>
        <dbReference type="Rhea" id="RHEA-COMP:9566"/>
        <dbReference type="ChEBI" id="CHEBI:15378"/>
        <dbReference type="ChEBI" id="CHEBI:16389"/>
        <dbReference type="ChEBI" id="CHEBI:17976"/>
        <dbReference type="ChEBI" id="CHEBI:57540"/>
        <dbReference type="ChEBI" id="CHEBI:57945"/>
        <dbReference type="EC" id="7.1.1.2"/>
    </reaction>
</comment>
<name>A0A343AYR9_9HEXA</name>
<dbReference type="GeneID" id="36839037"/>
<dbReference type="EC" id="7.1.1.2" evidence="3"/>
<keyword evidence="9" id="KW-0249">Electron transport</keyword>
<dbReference type="GO" id="GO:0008137">
    <property type="term" value="F:NADH dehydrogenase (ubiquinone) activity"/>
    <property type="evidence" value="ECO:0007669"/>
    <property type="project" value="UniProtKB-EC"/>
</dbReference>
<comment type="subcellular location">
    <subcellularLocation>
        <location evidence="1">Mitochondrion membrane</location>
        <topology evidence="1">Multi-pass membrane protein</topology>
    </subcellularLocation>
</comment>
<evidence type="ECO:0000256" key="3">
    <source>
        <dbReference type="ARBA" id="ARBA00012944"/>
    </source>
</evidence>
<proteinExistence type="inferred from homology"/>
<evidence type="ECO:0000256" key="4">
    <source>
        <dbReference type="ARBA" id="ARBA00021095"/>
    </source>
</evidence>
<keyword evidence="8" id="KW-1278">Translocase</keyword>